<dbReference type="eggNOG" id="COG2017">
    <property type="taxonomic scope" value="Bacteria"/>
</dbReference>
<sequence>MEQVTVKNDHLCLGVLNYGAIIQRLQFRDARGRFTDVVVGRDAPEDYLDDPAFLGACVGRFAGRISGGRLRIGNEYHPIPHRDGITLHGGERGFGKRYWTIESHSGDGDTAEVQLAYTSPHGEEGFPGELRTRLIYRLTGKTLMVRHEAETDRPTVVNLTNHSYFKLDDSDSIDHYRLRLGSGKRLETDERLLPTGRILEVAGSLYDFIQEREIGEIRLDTPYVLDPDGPAAVLYSRESGIRMEVSTNQPALVVYTPPHFAGICFETQGYPDAPNFSDFPGCELHPGQVYRNETLFSFENF</sequence>
<feature type="binding site" evidence="10">
    <location>
        <begin position="162"/>
        <end position="164"/>
    </location>
    <ligand>
        <name>beta-D-galactose</name>
        <dbReference type="ChEBI" id="CHEBI:27667"/>
    </ligand>
</feature>
<dbReference type="CDD" id="cd09019">
    <property type="entry name" value="galactose_mutarotase_like"/>
    <property type="match status" value="1"/>
</dbReference>
<dbReference type="Pfam" id="PF01263">
    <property type="entry name" value="Aldose_epim"/>
    <property type="match status" value="1"/>
</dbReference>
<evidence type="ECO:0000256" key="5">
    <source>
        <dbReference type="ARBA" id="ARBA00022837"/>
    </source>
</evidence>
<name>A4CMS2_ROBBH</name>
<dbReference type="SUPFAM" id="SSF74650">
    <property type="entry name" value="Galactose mutarotase-like"/>
    <property type="match status" value="1"/>
</dbReference>
<feature type="binding site" evidence="9">
    <location>
        <position position="220"/>
    </location>
    <ligand>
        <name>beta-D-galactose</name>
        <dbReference type="ChEBI" id="CHEBI:27667"/>
    </ligand>
</feature>
<dbReference type="RefSeq" id="WP_015754285.1">
    <property type="nucleotide sequence ID" value="NC_013222.1"/>
</dbReference>
<evidence type="ECO:0000256" key="4">
    <source>
        <dbReference type="ARBA" id="ARBA00011245"/>
    </source>
</evidence>
<dbReference type="InterPro" id="IPR008183">
    <property type="entry name" value="Aldose_1/G6P_1-epimerase"/>
</dbReference>
<dbReference type="GO" id="GO:0006006">
    <property type="term" value="P:glucose metabolic process"/>
    <property type="evidence" value="ECO:0007669"/>
    <property type="project" value="TreeGrafter"/>
</dbReference>
<dbReference type="InterPro" id="IPR014718">
    <property type="entry name" value="GH-type_carb-bd"/>
</dbReference>
<evidence type="ECO:0000313" key="12">
    <source>
        <dbReference type="Proteomes" id="UP000009049"/>
    </source>
</evidence>
<dbReference type="STRING" id="313596.RB2501_11577"/>
<keyword evidence="12" id="KW-1185">Reference proteome</keyword>
<evidence type="ECO:0000256" key="1">
    <source>
        <dbReference type="ARBA" id="ARBA00001913"/>
    </source>
</evidence>
<dbReference type="InterPro" id="IPR011013">
    <property type="entry name" value="Gal_mutarotase_sf_dom"/>
</dbReference>
<comment type="subunit">
    <text evidence="4">Monomer.</text>
</comment>
<dbReference type="EMBL" id="CP001712">
    <property type="protein sequence ID" value="EAR14964.1"/>
    <property type="molecule type" value="Genomic_DNA"/>
</dbReference>
<dbReference type="Gene3D" id="2.70.98.10">
    <property type="match status" value="1"/>
</dbReference>
<evidence type="ECO:0000256" key="3">
    <source>
        <dbReference type="ARBA" id="ARBA00006206"/>
    </source>
</evidence>
<evidence type="ECO:0000313" key="11">
    <source>
        <dbReference type="EMBL" id="EAR14964.1"/>
    </source>
</evidence>
<evidence type="ECO:0000256" key="2">
    <source>
        <dbReference type="ARBA" id="ARBA00005028"/>
    </source>
</evidence>
<evidence type="ECO:0000256" key="9">
    <source>
        <dbReference type="PIRSR" id="PIRSR005096-2"/>
    </source>
</evidence>
<dbReference type="AlphaFoldDB" id="A4CMS2"/>
<keyword evidence="7" id="KW-0119">Carbohydrate metabolism</keyword>
<dbReference type="GO" id="GO:0033499">
    <property type="term" value="P:galactose catabolic process via UDP-galactose, Leloir pathway"/>
    <property type="evidence" value="ECO:0007669"/>
    <property type="project" value="TreeGrafter"/>
</dbReference>
<accession>A4CMS2</accession>
<dbReference type="PANTHER" id="PTHR10091:SF0">
    <property type="entry name" value="GALACTOSE MUTAROTASE"/>
    <property type="match status" value="1"/>
</dbReference>
<dbReference type="GO" id="GO:0030246">
    <property type="term" value="F:carbohydrate binding"/>
    <property type="evidence" value="ECO:0007669"/>
    <property type="project" value="InterPro"/>
</dbReference>
<dbReference type="GO" id="GO:0005737">
    <property type="term" value="C:cytoplasm"/>
    <property type="evidence" value="ECO:0007669"/>
    <property type="project" value="TreeGrafter"/>
</dbReference>
<evidence type="ECO:0000256" key="6">
    <source>
        <dbReference type="ARBA" id="ARBA00023235"/>
    </source>
</evidence>
<dbReference type="InterPro" id="IPR047215">
    <property type="entry name" value="Galactose_mutarotase-like"/>
</dbReference>
<feature type="active site" description="Proton donor" evidence="8">
    <location>
        <position position="162"/>
    </location>
</feature>
<gene>
    <name evidence="11" type="ordered locus">RB2501_11577</name>
</gene>
<evidence type="ECO:0000256" key="10">
    <source>
        <dbReference type="PIRSR" id="PIRSR005096-3"/>
    </source>
</evidence>
<dbReference type="UniPathway" id="UPA00242"/>
<evidence type="ECO:0000256" key="7">
    <source>
        <dbReference type="ARBA" id="ARBA00023277"/>
    </source>
</evidence>
<comment type="similarity">
    <text evidence="3">Belongs to the aldose epimerase family.</text>
</comment>
<proteinExistence type="inferred from homology"/>
<dbReference type="InterPro" id="IPR015443">
    <property type="entry name" value="Aldose_1-epimerase"/>
</dbReference>
<organism evidence="11 12">
    <name type="scientific">Robiginitalea biformata (strain ATCC BAA-864 / DSM 15991 / KCTC 12146 / HTCC2501)</name>
    <dbReference type="NCBI Taxonomy" id="313596"/>
    <lineage>
        <taxon>Bacteria</taxon>
        <taxon>Pseudomonadati</taxon>
        <taxon>Bacteroidota</taxon>
        <taxon>Flavobacteriia</taxon>
        <taxon>Flavobacteriales</taxon>
        <taxon>Flavobacteriaceae</taxon>
        <taxon>Robiginitalea</taxon>
    </lineage>
</organism>
<dbReference type="PIRSF" id="PIRSF005096">
    <property type="entry name" value="GALM"/>
    <property type="match status" value="1"/>
</dbReference>
<comment type="cofactor">
    <cofactor evidence="1">
        <name>Ca(2+)</name>
        <dbReference type="ChEBI" id="CHEBI:29108"/>
    </cofactor>
</comment>
<feature type="active site" description="Proton acceptor" evidence="8">
    <location>
        <position position="266"/>
    </location>
</feature>
<dbReference type="OrthoDB" id="9779408at2"/>
<comment type="pathway">
    <text evidence="2">Carbohydrate metabolism; hexose metabolism.</text>
</comment>
<dbReference type="GO" id="GO:0004034">
    <property type="term" value="F:aldose 1-epimerase activity"/>
    <property type="evidence" value="ECO:0007669"/>
    <property type="project" value="TreeGrafter"/>
</dbReference>
<keyword evidence="6" id="KW-0413">Isomerase</keyword>
<dbReference type="HOGENOM" id="CLU_031753_1_0_10"/>
<protein>
    <submittedName>
        <fullName evidence="11">Putative aldose 1-epimerase</fullName>
    </submittedName>
</protein>
<evidence type="ECO:0000256" key="8">
    <source>
        <dbReference type="PIRSR" id="PIRSR005096-1"/>
    </source>
</evidence>
<dbReference type="KEGG" id="rbi:RB2501_11577"/>
<reference evidence="11 12" key="1">
    <citation type="journal article" date="2009" name="J. Bacteriol.">
        <title>Complete genome sequence of Robiginitalea biformata HTCC2501.</title>
        <authorList>
            <person name="Oh H.M."/>
            <person name="Giovannoni S.J."/>
            <person name="Lee K."/>
            <person name="Ferriera S."/>
            <person name="Johnson J."/>
            <person name="Cho J.C."/>
        </authorList>
    </citation>
    <scope>NUCLEOTIDE SEQUENCE [LARGE SCALE GENOMIC DNA]</scope>
    <source>
        <strain evidence="12">ATCC BAA-864 / HTCC2501 / KCTC 12146</strain>
    </source>
</reference>
<dbReference type="Proteomes" id="UP000009049">
    <property type="component" value="Chromosome"/>
</dbReference>
<dbReference type="PANTHER" id="PTHR10091">
    <property type="entry name" value="ALDOSE-1-EPIMERASE"/>
    <property type="match status" value="1"/>
</dbReference>
<keyword evidence="5" id="KW-0106">Calcium</keyword>